<evidence type="ECO:0000313" key="2">
    <source>
        <dbReference type="Proteomes" id="UP001317870"/>
    </source>
</evidence>
<dbReference type="RefSeq" id="WP_281873831.1">
    <property type="nucleotide sequence ID" value="NZ_AP026976.1"/>
</dbReference>
<reference evidence="1 2" key="1">
    <citation type="submission" date="2022-11" db="EMBL/GenBank/DDBJ databases">
        <title>Genome Sequencing of Nocardia sp. ON39_IFM12276 and assembly.</title>
        <authorList>
            <person name="Shimojima M."/>
            <person name="Toyokawa M."/>
            <person name="Uesaka K."/>
        </authorList>
    </citation>
    <scope>NUCLEOTIDE SEQUENCE [LARGE SCALE GENOMIC DNA]</scope>
    <source>
        <strain evidence="1 2">IFM 12276</strain>
    </source>
</reference>
<proteinExistence type="predicted"/>
<evidence type="ECO:0008006" key="3">
    <source>
        <dbReference type="Google" id="ProtNLM"/>
    </source>
</evidence>
<organism evidence="1 2">
    <name type="scientific">Nocardia sputorum</name>
    <dbReference type="NCBI Taxonomy" id="2984338"/>
    <lineage>
        <taxon>Bacteria</taxon>
        <taxon>Bacillati</taxon>
        <taxon>Actinomycetota</taxon>
        <taxon>Actinomycetes</taxon>
        <taxon>Mycobacteriales</taxon>
        <taxon>Nocardiaceae</taxon>
        <taxon>Nocardia</taxon>
    </lineage>
</organism>
<dbReference type="Proteomes" id="UP001317870">
    <property type="component" value="Chromosome"/>
</dbReference>
<sequence length="139" mass="15393">MARIWYSCAANYAIILDRDSATNPPSMHRSVFVFQAQDDPDDAIAKALEIARSREQDYMGGAPGDSARVVWRLESLETIDILGESIVDGREIYAEPIPVPDHVNWTVETRFTPDTTDIGTSGVQPLLAFRDQRSSGGHD</sequence>
<keyword evidence="2" id="KW-1185">Reference proteome</keyword>
<protein>
    <recommendedName>
        <fullName evidence="3">DUF4288 domain-containing protein</fullName>
    </recommendedName>
</protein>
<accession>A0ABN6U6T4</accession>
<gene>
    <name evidence="1" type="ORF">IFM12276_39130</name>
</gene>
<evidence type="ECO:0000313" key="1">
    <source>
        <dbReference type="EMBL" id="BDU00885.1"/>
    </source>
</evidence>
<dbReference type="EMBL" id="AP026978">
    <property type="protein sequence ID" value="BDU00885.1"/>
    <property type="molecule type" value="Genomic_DNA"/>
</dbReference>
<name>A0ABN6U6T4_9NOCA</name>